<evidence type="ECO:0000313" key="1">
    <source>
        <dbReference type="EMBL" id="WOG81541.1"/>
    </source>
</evidence>
<accession>A0A166FUT0</accession>
<reference evidence="1" key="2">
    <citation type="submission" date="2022-03" db="EMBL/GenBank/DDBJ databases">
        <title>Draft title - Genomic analysis of global carrot germplasm unveils the trajectory of domestication and the origin of high carotenoid orange carrot.</title>
        <authorList>
            <person name="Iorizzo M."/>
            <person name="Ellison S."/>
            <person name="Senalik D."/>
            <person name="Macko-Podgorni A."/>
            <person name="Grzebelus D."/>
            <person name="Bostan H."/>
            <person name="Rolling W."/>
            <person name="Curaba J."/>
            <person name="Simon P."/>
        </authorList>
    </citation>
    <scope>NUCLEOTIDE SEQUENCE</scope>
    <source>
        <tissue evidence="1">Leaf</tissue>
    </source>
</reference>
<dbReference type="AlphaFoldDB" id="A0A166FUT0"/>
<protein>
    <submittedName>
        <fullName evidence="1">Uncharacterized protein</fullName>
    </submittedName>
</protein>
<name>A0A166FUT0_DAUCS</name>
<dbReference type="Proteomes" id="UP000077755">
    <property type="component" value="Chromosome 1"/>
</dbReference>
<evidence type="ECO:0000313" key="2">
    <source>
        <dbReference type="Proteomes" id="UP000077755"/>
    </source>
</evidence>
<keyword evidence="2" id="KW-1185">Reference proteome</keyword>
<dbReference type="Gramene" id="KZN08202">
    <property type="protein sequence ID" value="KZN08202"/>
    <property type="gene ID" value="DCAR_001267"/>
</dbReference>
<organism evidence="1 2">
    <name type="scientific">Daucus carota subsp. sativus</name>
    <name type="common">Carrot</name>
    <dbReference type="NCBI Taxonomy" id="79200"/>
    <lineage>
        <taxon>Eukaryota</taxon>
        <taxon>Viridiplantae</taxon>
        <taxon>Streptophyta</taxon>
        <taxon>Embryophyta</taxon>
        <taxon>Tracheophyta</taxon>
        <taxon>Spermatophyta</taxon>
        <taxon>Magnoliopsida</taxon>
        <taxon>eudicotyledons</taxon>
        <taxon>Gunneridae</taxon>
        <taxon>Pentapetalae</taxon>
        <taxon>asterids</taxon>
        <taxon>campanulids</taxon>
        <taxon>Apiales</taxon>
        <taxon>Apiaceae</taxon>
        <taxon>Apioideae</taxon>
        <taxon>Scandiceae</taxon>
        <taxon>Daucinae</taxon>
        <taxon>Daucus</taxon>
        <taxon>Daucus sect. Daucus</taxon>
    </lineage>
</organism>
<gene>
    <name evidence="1" type="ORF">DCAR_0100692</name>
</gene>
<reference evidence="1" key="1">
    <citation type="journal article" date="2016" name="Nat. Genet.">
        <title>A high-quality carrot genome assembly provides new insights into carotenoid accumulation and asterid genome evolution.</title>
        <authorList>
            <person name="Iorizzo M."/>
            <person name="Ellison S."/>
            <person name="Senalik D."/>
            <person name="Zeng P."/>
            <person name="Satapoomin P."/>
            <person name="Huang J."/>
            <person name="Bowman M."/>
            <person name="Iovene M."/>
            <person name="Sanseverino W."/>
            <person name="Cavagnaro P."/>
            <person name="Yildiz M."/>
            <person name="Macko-Podgorni A."/>
            <person name="Moranska E."/>
            <person name="Grzebelus E."/>
            <person name="Grzebelus D."/>
            <person name="Ashrafi H."/>
            <person name="Zheng Z."/>
            <person name="Cheng S."/>
            <person name="Spooner D."/>
            <person name="Van Deynze A."/>
            <person name="Simon P."/>
        </authorList>
    </citation>
    <scope>NUCLEOTIDE SEQUENCE</scope>
    <source>
        <tissue evidence="1">Leaf</tissue>
    </source>
</reference>
<sequence>MGMGKWLMVHLLKDHSNVSSRTFLMMLMLILRILSQWPQSLIVSFFSGDQPLLAMNPQATEAVPPAAEVNDASFKIADIGKGKDKMYDGYVFFANGALSKRAIWKSLTRVLCYTILMSLVN</sequence>
<proteinExistence type="predicted"/>
<dbReference type="EMBL" id="CP093343">
    <property type="protein sequence ID" value="WOG81541.1"/>
    <property type="molecule type" value="Genomic_DNA"/>
</dbReference>